<dbReference type="InterPro" id="IPR036152">
    <property type="entry name" value="Asp/glu_Ase-like_sf"/>
</dbReference>
<keyword evidence="5" id="KW-1185">Reference proteome</keyword>
<dbReference type="EMBL" id="BAAAPZ010000005">
    <property type="protein sequence ID" value="GAA2095738.1"/>
    <property type="molecule type" value="Genomic_DNA"/>
</dbReference>
<dbReference type="InterPro" id="IPR040919">
    <property type="entry name" value="Asparaginase_C"/>
</dbReference>
<feature type="domain" description="L-asparaginase N-terminal" evidence="2">
    <location>
        <begin position="5"/>
        <end position="199"/>
    </location>
</feature>
<evidence type="ECO:0000313" key="4">
    <source>
        <dbReference type="EMBL" id="GAA2095738.1"/>
    </source>
</evidence>
<dbReference type="Gene3D" id="3.40.50.40">
    <property type="match status" value="1"/>
</dbReference>
<dbReference type="RefSeq" id="WP_344336741.1">
    <property type="nucleotide sequence ID" value="NZ_BAAAPZ010000005.1"/>
</dbReference>
<evidence type="ECO:0000256" key="1">
    <source>
        <dbReference type="SAM" id="MobiDB-lite"/>
    </source>
</evidence>
<feature type="domain" description="Asparaginase/glutaminase C-terminal" evidence="3">
    <location>
        <begin position="254"/>
        <end position="361"/>
    </location>
</feature>
<dbReference type="Proteomes" id="UP001500984">
    <property type="component" value="Unassembled WGS sequence"/>
</dbReference>
<dbReference type="PANTHER" id="PTHR11707">
    <property type="entry name" value="L-ASPARAGINASE"/>
    <property type="match status" value="1"/>
</dbReference>
<dbReference type="InterPro" id="IPR006034">
    <property type="entry name" value="Asparaginase/glutaminase-like"/>
</dbReference>
<feature type="region of interest" description="Disordered" evidence="1">
    <location>
        <begin position="219"/>
        <end position="249"/>
    </location>
</feature>
<proteinExistence type="predicted"/>
<protein>
    <submittedName>
        <fullName evidence="4">Asparaginase</fullName>
    </submittedName>
</protein>
<dbReference type="PRINTS" id="PR00139">
    <property type="entry name" value="ASNGLNASE"/>
</dbReference>
<reference evidence="5" key="1">
    <citation type="journal article" date="2019" name="Int. J. Syst. Evol. Microbiol.">
        <title>The Global Catalogue of Microorganisms (GCM) 10K type strain sequencing project: providing services to taxonomists for standard genome sequencing and annotation.</title>
        <authorList>
            <consortium name="The Broad Institute Genomics Platform"/>
            <consortium name="The Broad Institute Genome Sequencing Center for Infectious Disease"/>
            <person name="Wu L."/>
            <person name="Ma J."/>
        </authorList>
    </citation>
    <scope>NUCLEOTIDE SEQUENCE [LARGE SCALE GENOMIC DNA]</scope>
    <source>
        <strain evidence="5">JCM 15900</strain>
    </source>
</reference>
<organism evidence="4 5">
    <name type="scientific">Brevibacterium salitolerans</name>
    <dbReference type="NCBI Taxonomy" id="1403566"/>
    <lineage>
        <taxon>Bacteria</taxon>
        <taxon>Bacillati</taxon>
        <taxon>Actinomycetota</taxon>
        <taxon>Actinomycetes</taxon>
        <taxon>Micrococcales</taxon>
        <taxon>Brevibacteriaceae</taxon>
        <taxon>Brevibacterium</taxon>
    </lineage>
</organism>
<gene>
    <name evidence="4" type="ORF">GCM10009823_15410</name>
</gene>
<dbReference type="PROSITE" id="PS51732">
    <property type="entry name" value="ASN_GLN_ASE_3"/>
    <property type="match status" value="1"/>
</dbReference>
<dbReference type="Pfam" id="PF00710">
    <property type="entry name" value="Asparaginase"/>
    <property type="match status" value="1"/>
</dbReference>
<dbReference type="PIRSF" id="PIRSF001220">
    <property type="entry name" value="L-ASNase_gatD"/>
    <property type="match status" value="1"/>
</dbReference>
<dbReference type="InterPro" id="IPR027474">
    <property type="entry name" value="L-asparaginase_N"/>
</dbReference>
<dbReference type="Pfam" id="PF17763">
    <property type="entry name" value="Asparaginase_C"/>
    <property type="match status" value="1"/>
</dbReference>
<dbReference type="PIRSF" id="PIRSF500176">
    <property type="entry name" value="L_ASNase"/>
    <property type="match status" value="1"/>
</dbReference>
<accession>A0ABP5IC28</accession>
<evidence type="ECO:0000259" key="3">
    <source>
        <dbReference type="Pfam" id="PF17763"/>
    </source>
</evidence>
<comment type="caution">
    <text evidence="4">The sequence shown here is derived from an EMBL/GenBank/DDBJ whole genome shotgun (WGS) entry which is preliminary data.</text>
</comment>
<name>A0ABP5IC28_9MICO</name>
<dbReference type="SUPFAM" id="SSF53774">
    <property type="entry name" value="Glutaminase/Asparaginase"/>
    <property type="match status" value="1"/>
</dbReference>
<evidence type="ECO:0000313" key="5">
    <source>
        <dbReference type="Proteomes" id="UP001500984"/>
    </source>
</evidence>
<dbReference type="PANTHER" id="PTHR11707:SF28">
    <property type="entry name" value="60 KDA LYSOPHOSPHOLIPASE"/>
    <property type="match status" value="1"/>
</dbReference>
<dbReference type="InterPro" id="IPR037152">
    <property type="entry name" value="L-asparaginase_N_sf"/>
</dbReference>
<dbReference type="Gene3D" id="3.40.50.1170">
    <property type="entry name" value="L-asparaginase, N-terminal domain"/>
    <property type="match status" value="1"/>
</dbReference>
<dbReference type="InterPro" id="IPR027473">
    <property type="entry name" value="L-asparaginase_C"/>
</dbReference>
<dbReference type="SMART" id="SM00870">
    <property type="entry name" value="Asparaginase"/>
    <property type="match status" value="1"/>
</dbReference>
<sequence>MSSPRLHVIALGGTIASVPTASAGSAGVVPSVGAEQIAAAAQLDDLPAAPGLHVTFEQLAQVGSGSITLAHLEAVVRSARRAAAEGACGVVLTQGTDTLEDSAFVLALLNDSGIPVAVTGAMRNPSLPGADGGANVRAAALAALSPEIRALAAERRLASVLVFADELHDPLTVVKAHTTSVATFTSGPGQGPLGWVSEDCVILPHVPAASRAVTGWQVPEEPDGAEASGTSAHTEAAASGAGDAPPQESAALPRVALVEAGLDDDLALLDALPHAGYAGCVLAGVGGGHVPAGAVERVGALAARIPVVLASRTGAGAALQRTYGYPGSELDLLNRGLLTAGTLHPRKARLALVLALRFGTDFPAWLR</sequence>
<evidence type="ECO:0000259" key="2">
    <source>
        <dbReference type="Pfam" id="PF00710"/>
    </source>
</evidence>